<keyword evidence="4" id="KW-0547">Nucleotide-binding</keyword>
<proteinExistence type="predicted"/>
<organism evidence="10 11">
    <name type="scientific">Suillus luteus UH-Slu-Lm8-n1</name>
    <dbReference type="NCBI Taxonomy" id="930992"/>
    <lineage>
        <taxon>Eukaryota</taxon>
        <taxon>Fungi</taxon>
        <taxon>Dikarya</taxon>
        <taxon>Basidiomycota</taxon>
        <taxon>Agaricomycotina</taxon>
        <taxon>Agaricomycetes</taxon>
        <taxon>Agaricomycetidae</taxon>
        <taxon>Boletales</taxon>
        <taxon>Suillineae</taxon>
        <taxon>Suillaceae</taxon>
        <taxon>Suillus</taxon>
    </lineage>
</organism>
<dbReference type="EMBL" id="KN835236">
    <property type="protein sequence ID" value="KIK42514.1"/>
    <property type="molecule type" value="Genomic_DNA"/>
</dbReference>
<comment type="catalytic activity">
    <reaction evidence="8">
        <text>L-seryl-[protein] + ATP = O-phospho-L-seryl-[protein] + ADP + H(+)</text>
        <dbReference type="Rhea" id="RHEA:17989"/>
        <dbReference type="Rhea" id="RHEA-COMP:9863"/>
        <dbReference type="Rhea" id="RHEA-COMP:11604"/>
        <dbReference type="ChEBI" id="CHEBI:15378"/>
        <dbReference type="ChEBI" id="CHEBI:29999"/>
        <dbReference type="ChEBI" id="CHEBI:30616"/>
        <dbReference type="ChEBI" id="CHEBI:83421"/>
        <dbReference type="ChEBI" id="CHEBI:456216"/>
        <dbReference type="EC" id="2.7.11.1"/>
    </reaction>
</comment>
<evidence type="ECO:0000256" key="7">
    <source>
        <dbReference type="ARBA" id="ARBA00047899"/>
    </source>
</evidence>
<dbReference type="InterPro" id="IPR050236">
    <property type="entry name" value="Ser_Thr_kinase_AGC"/>
</dbReference>
<dbReference type="PANTHER" id="PTHR24356:SF1">
    <property type="entry name" value="SERINE_THREONINE-PROTEIN KINASE GREATWALL"/>
    <property type="match status" value="1"/>
</dbReference>
<dbReference type="HOGENOM" id="CLU_000288_63_5_1"/>
<dbReference type="InterPro" id="IPR011009">
    <property type="entry name" value="Kinase-like_dom_sf"/>
</dbReference>
<dbReference type="PROSITE" id="PS00108">
    <property type="entry name" value="PROTEIN_KINASE_ST"/>
    <property type="match status" value="1"/>
</dbReference>
<dbReference type="STRING" id="930992.A0A0D0AXL7"/>
<evidence type="ECO:0000259" key="9">
    <source>
        <dbReference type="PROSITE" id="PS50011"/>
    </source>
</evidence>
<dbReference type="InterPro" id="IPR008271">
    <property type="entry name" value="Ser/Thr_kinase_AS"/>
</dbReference>
<evidence type="ECO:0000313" key="10">
    <source>
        <dbReference type="EMBL" id="KIK42514.1"/>
    </source>
</evidence>
<dbReference type="PROSITE" id="PS50011">
    <property type="entry name" value="PROTEIN_KINASE_DOM"/>
    <property type="match status" value="1"/>
</dbReference>
<dbReference type="GO" id="GO:0035556">
    <property type="term" value="P:intracellular signal transduction"/>
    <property type="evidence" value="ECO:0007669"/>
    <property type="project" value="TreeGrafter"/>
</dbReference>
<evidence type="ECO:0000256" key="2">
    <source>
        <dbReference type="ARBA" id="ARBA00022527"/>
    </source>
</evidence>
<dbReference type="EC" id="2.7.11.1" evidence="1"/>
<accession>A0A0D0AXL7</accession>
<evidence type="ECO:0000256" key="1">
    <source>
        <dbReference type="ARBA" id="ARBA00012513"/>
    </source>
</evidence>
<keyword evidence="6" id="KW-0067">ATP-binding</keyword>
<dbReference type="InterPro" id="IPR000719">
    <property type="entry name" value="Prot_kinase_dom"/>
</dbReference>
<sequence>MALERSFQTKKHICFAMDLMACDLWYYMNNESDYCSENARRWSAQVALGINALHCMGIIHHDIKSQNILIDMQQNVRITDFGLSYLDKEPKRLDTSWGYSSDVKGTTPFMAPEIIFNMDEPHSVNYGVPVDWWALGCVLYELLS</sequence>
<evidence type="ECO:0000256" key="8">
    <source>
        <dbReference type="ARBA" id="ARBA00048679"/>
    </source>
</evidence>
<dbReference type="GO" id="GO:0005524">
    <property type="term" value="F:ATP binding"/>
    <property type="evidence" value="ECO:0007669"/>
    <property type="project" value="UniProtKB-KW"/>
</dbReference>
<dbReference type="PANTHER" id="PTHR24356">
    <property type="entry name" value="SERINE/THREONINE-PROTEIN KINASE"/>
    <property type="match status" value="1"/>
</dbReference>
<dbReference type="SUPFAM" id="SSF56112">
    <property type="entry name" value="Protein kinase-like (PK-like)"/>
    <property type="match status" value="1"/>
</dbReference>
<keyword evidence="2" id="KW-0723">Serine/threonine-protein kinase</keyword>
<keyword evidence="5" id="KW-0418">Kinase</keyword>
<evidence type="ECO:0000313" key="11">
    <source>
        <dbReference type="Proteomes" id="UP000054485"/>
    </source>
</evidence>
<feature type="non-terminal residue" evidence="10">
    <location>
        <position position="144"/>
    </location>
</feature>
<evidence type="ECO:0000256" key="6">
    <source>
        <dbReference type="ARBA" id="ARBA00022840"/>
    </source>
</evidence>
<feature type="domain" description="Protein kinase" evidence="9">
    <location>
        <begin position="1"/>
        <end position="144"/>
    </location>
</feature>
<evidence type="ECO:0000256" key="3">
    <source>
        <dbReference type="ARBA" id="ARBA00022679"/>
    </source>
</evidence>
<dbReference type="OrthoDB" id="10252171at2759"/>
<dbReference type="Gene3D" id="3.30.200.20">
    <property type="entry name" value="Phosphorylase Kinase, domain 1"/>
    <property type="match status" value="1"/>
</dbReference>
<dbReference type="InParanoid" id="A0A0D0AXL7"/>
<evidence type="ECO:0000256" key="4">
    <source>
        <dbReference type="ARBA" id="ARBA00022741"/>
    </source>
</evidence>
<gene>
    <name evidence="10" type="ORF">CY34DRAFT_53329</name>
</gene>
<protein>
    <recommendedName>
        <fullName evidence="1">non-specific serine/threonine protein kinase</fullName>
        <ecNumber evidence="1">2.7.11.1</ecNumber>
    </recommendedName>
</protein>
<keyword evidence="11" id="KW-1185">Reference proteome</keyword>
<dbReference type="AlphaFoldDB" id="A0A0D0AXL7"/>
<dbReference type="SMART" id="SM00220">
    <property type="entry name" value="S_TKc"/>
    <property type="match status" value="1"/>
</dbReference>
<dbReference type="GO" id="GO:0004674">
    <property type="term" value="F:protein serine/threonine kinase activity"/>
    <property type="evidence" value="ECO:0007669"/>
    <property type="project" value="UniProtKB-KW"/>
</dbReference>
<evidence type="ECO:0000256" key="5">
    <source>
        <dbReference type="ARBA" id="ARBA00022777"/>
    </source>
</evidence>
<dbReference type="Gene3D" id="1.10.510.10">
    <property type="entry name" value="Transferase(Phosphotransferase) domain 1"/>
    <property type="match status" value="1"/>
</dbReference>
<dbReference type="Pfam" id="PF00069">
    <property type="entry name" value="Pkinase"/>
    <property type="match status" value="1"/>
</dbReference>
<reference evidence="11" key="2">
    <citation type="submission" date="2015-01" db="EMBL/GenBank/DDBJ databases">
        <title>Evolutionary Origins and Diversification of the Mycorrhizal Mutualists.</title>
        <authorList>
            <consortium name="DOE Joint Genome Institute"/>
            <consortium name="Mycorrhizal Genomics Consortium"/>
            <person name="Kohler A."/>
            <person name="Kuo A."/>
            <person name="Nagy L.G."/>
            <person name="Floudas D."/>
            <person name="Copeland A."/>
            <person name="Barry K.W."/>
            <person name="Cichocki N."/>
            <person name="Veneault-Fourrey C."/>
            <person name="LaButti K."/>
            <person name="Lindquist E.A."/>
            <person name="Lipzen A."/>
            <person name="Lundell T."/>
            <person name="Morin E."/>
            <person name="Murat C."/>
            <person name="Riley R."/>
            <person name="Ohm R."/>
            <person name="Sun H."/>
            <person name="Tunlid A."/>
            <person name="Henrissat B."/>
            <person name="Grigoriev I.V."/>
            <person name="Hibbett D.S."/>
            <person name="Martin F."/>
        </authorList>
    </citation>
    <scope>NUCLEOTIDE SEQUENCE [LARGE SCALE GENOMIC DNA]</scope>
    <source>
        <strain evidence="11">UH-Slu-Lm8-n1</strain>
    </source>
</reference>
<reference evidence="10 11" key="1">
    <citation type="submission" date="2014-04" db="EMBL/GenBank/DDBJ databases">
        <authorList>
            <consortium name="DOE Joint Genome Institute"/>
            <person name="Kuo A."/>
            <person name="Ruytinx J."/>
            <person name="Rineau F."/>
            <person name="Colpaert J."/>
            <person name="Kohler A."/>
            <person name="Nagy L.G."/>
            <person name="Floudas D."/>
            <person name="Copeland A."/>
            <person name="Barry K.W."/>
            <person name="Cichocki N."/>
            <person name="Veneault-Fourrey C."/>
            <person name="LaButti K."/>
            <person name="Lindquist E.A."/>
            <person name="Lipzen A."/>
            <person name="Lundell T."/>
            <person name="Morin E."/>
            <person name="Murat C."/>
            <person name="Sun H."/>
            <person name="Tunlid A."/>
            <person name="Henrissat B."/>
            <person name="Grigoriev I.V."/>
            <person name="Hibbett D.S."/>
            <person name="Martin F."/>
            <person name="Nordberg H.P."/>
            <person name="Cantor M.N."/>
            <person name="Hua S.X."/>
        </authorList>
    </citation>
    <scope>NUCLEOTIDE SEQUENCE [LARGE SCALE GENOMIC DNA]</scope>
    <source>
        <strain evidence="10 11">UH-Slu-Lm8-n1</strain>
    </source>
</reference>
<comment type="catalytic activity">
    <reaction evidence="7">
        <text>L-threonyl-[protein] + ATP = O-phospho-L-threonyl-[protein] + ADP + H(+)</text>
        <dbReference type="Rhea" id="RHEA:46608"/>
        <dbReference type="Rhea" id="RHEA-COMP:11060"/>
        <dbReference type="Rhea" id="RHEA-COMP:11605"/>
        <dbReference type="ChEBI" id="CHEBI:15378"/>
        <dbReference type="ChEBI" id="CHEBI:30013"/>
        <dbReference type="ChEBI" id="CHEBI:30616"/>
        <dbReference type="ChEBI" id="CHEBI:61977"/>
        <dbReference type="ChEBI" id="CHEBI:456216"/>
        <dbReference type="EC" id="2.7.11.1"/>
    </reaction>
</comment>
<name>A0A0D0AXL7_9AGAM</name>
<dbReference type="Proteomes" id="UP000054485">
    <property type="component" value="Unassembled WGS sequence"/>
</dbReference>
<keyword evidence="3" id="KW-0808">Transferase</keyword>